<dbReference type="GeneID" id="113705027"/>
<dbReference type="GO" id="GO:0016020">
    <property type="term" value="C:membrane"/>
    <property type="evidence" value="ECO:0007669"/>
    <property type="project" value="UniProtKB-SubCell"/>
</dbReference>
<sequence length="502" mass="55420">MTNIKEDAGRVEWRIRVDEKDGSSDQVLETEPGPANGFCRVFKCLVANKFSMRLLRFLKKAWHLGVDDPRKVFHCLKVGIALSVVSLFYYMRPLYDGVGGTAMWAVMTVVVVFENTVGATISKSLNRAIGTCLAGLLAVGIHYVASKSGNKLEPVIVGGSLFLLASAATFSRFVPAVKKKFDYGTVIFILTFSLVSVSGYRVEKLFDMAKQRLSTIIIGTSLCILTSMLVSPIWAGQELHCLIIKNMEKLATSLECCVAEYFDDGQKTTSAPVQNLQAYKCVLNSKATEESMANFAAWEPAHGSFNFQHPWKQYLKIAAAMRDCAYCIEALNSCISNKTQASKSMKKHLSDICLKVNSSSGSILRELAINLETFKKTSKMDISIEEMNNSVQEVKNYLKSLPGLVLTPTTSETKSSETAIMEPLLTTNTIPLVEVIPLVTFTSLLIEIPTRVEAIVDAVEELANKAKFKPAPDDKPKQNEQNNKTVSEQLNDEKTMKTLQSV</sequence>
<reference evidence="12" key="2">
    <citation type="submission" date="2025-08" db="UniProtKB">
        <authorList>
            <consortium name="RefSeq"/>
        </authorList>
    </citation>
    <scope>IDENTIFICATION</scope>
    <source>
        <tissue evidence="12">Leaves</tissue>
    </source>
</reference>
<evidence type="ECO:0000256" key="3">
    <source>
        <dbReference type="ARBA" id="ARBA00022448"/>
    </source>
</evidence>
<dbReference type="GO" id="GO:0034220">
    <property type="term" value="P:monoatomic ion transmembrane transport"/>
    <property type="evidence" value="ECO:0007669"/>
    <property type="project" value="UniProtKB-KW"/>
</dbReference>
<keyword evidence="11" id="KW-1185">Reference proteome</keyword>
<feature type="transmembrane region" description="Helical" evidence="10">
    <location>
        <begin position="97"/>
        <end position="113"/>
    </location>
</feature>
<evidence type="ECO:0000256" key="2">
    <source>
        <dbReference type="ARBA" id="ARBA00007079"/>
    </source>
</evidence>
<evidence type="ECO:0000256" key="1">
    <source>
        <dbReference type="ARBA" id="ARBA00004141"/>
    </source>
</evidence>
<dbReference type="RefSeq" id="XP_027082691.1">
    <property type="nucleotide sequence ID" value="XM_027226890.2"/>
</dbReference>
<evidence type="ECO:0000256" key="6">
    <source>
        <dbReference type="ARBA" id="ARBA00023065"/>
    </source>
</evidence>
<organism evidence="11 12">
    <name type="scientific">Coffea arabica</name>
    <name type="common">Arabian coffee</name>
    <dbReference type="NCBI Taxonomy" id="13443"/>
    <lineage>
        <taxon>Eukaryota</taxon>
        <taxon>Viridiplantae</taxon>
        <taxon>Streptophyta</taxon>
        <taxon>Embryophyta</taxon>
        <taxon>Tracheophyta</taxon>
        <taxon>Spermatophyta</taxon>
        <taxon>Magnoliopsida</taxon>
        <taxon>eudicotyledons</taxon>
        <taxon>Gunneridae</taxon>
        <taxon>Pentapetalae</taxon>
        <taxon>asterids</taxon>
        <taxon>lamiids</taxon>
        <taxon>Gentianales</taxon>
        <taxon>Rubiaceae</taxon>
        <taxon>Ixoroideae</taxon>
        <taxon>Gardenieae complex</taxon>
        <taxon>Bertiereae - Coffeeae clade</taxon>
        <taxon>Coffeeae</taxon>
        <taxon>Coffea</taxon>
    </lineage>
</organism>
<evidence type="ECO:0000256" key="10">
    <source>
        <dbReference type="SAM" id="Phobius"/>
    </source>
</evidence>
<feature type="transmembrane region" description="Helical" evidence="10">
    <location>
        <begin position="72"/>
        <end position="91"/>
    </location>
</feature>
<dbReference type="OrthoDB" id="68611at2759"/>
<keyword evidence="7 10" id="KW-0472">Membrane</keyword>
<evidence type="ECO:0000256" key="4">
    <source>
        <dbReference type="ARBA" id="ARBA00022692"/>
    </source>
</evidence>
<dbReference type="Pfam" id="PF11744">
    <property type="entry name" value="ALMT"/>
    <property type="match status" value="2"/>
</dbReference>
<dbReference type="Proteomes" id="UP001652660">
    <property type="component" value="Chromosome 8e"/>
</dbReference>
<accession>A0A6P6TY28</accession>
<keyword evidence="3" id="KW-0813">Transport</keyword>
<dbReference type="PANTHER" id="PTHR31086">
    <property type="entry name" value="ALUMINUM-ACTIVATED MALATE TRANSPORTER 10"/>
    <property type="match status" value="1"/>
</dbReference>
<keyword evidence="8" id="KW-0407">Ion channel</keyword>
<evidence type="ECO:0000256" key="5">
    <source>
        <dbReference type="ARBA" id="ARBA00022989"/>
    </source>
</evidence>
<protein>
    <submittedName>
        <fullName evidence="12">Aluminum-activated malate transporter 10-like</fullName>
    </submittedName>
</protein>
<comment type="similarity">
    <text evidence="2">Belongs to the aromatic acid exporter (TC 2.A.85) family.</text>
</comment>
<feature type="compositionally biased region" description="Polar residues" evidence="9">
    <location>
        <begin position="479"/>
        <end position="489"/>
    </location>
</feature>
<dbReference type="GO" id="GO:0015743">
    <property type="term" value="P:malate transport"/>
    <property type="evidence" value="ECO:0007669"/>
    <property type="project" value="InterPro"/>
</dbReference>
<feature type="transmembrane region" description="Helical" evidence="10">
    <location>
        <begin position="181"/>
        <end position="201"/>
    </location>
</feature>
<gene>
    <name evidence="12" type="primary">LOC113705027</name>
</gene>
<feature type="transmembrane region" description="Helical" evidence="10">
    <location>
        <begin position="125"/>
        <end position="144"/>
    </location>
</feature>
<dbReference type="InterPro" id="IPR020966">
    <property type="entry name" value="ALMT"/>
</dbReference>
<evidence type="ECO:0000313" key="12">
    <source>
        <dbReference type="RefSeq" id="XP_027082691.1"/>
    </source>
</evidence>
<feature type="transmembrane region" description="Helical" evidence="10">
    <location>
        <begin position="213"/>
        <end position="235"/>
    </location>
</feature>
<evidence type="ECO:0000256" key="8">
    <source>
        <dbReference type="ARBA" id="ARBA00023303"/>
    </source>
</evidence>
<dbReference type="AlphaFoldDB" id="A0A6P6TY28"/>
<feature type="region of interest" description="Disordered" evidence="9">
    <location>
        <begin position="467"/>
        <end position="502"/>
    </location>
</feature>
<reference evidence="11" key="1">
    <citation type="journal article" date="2025" name="Foods">
        <title>Unveiling the Microbial Signatures of Arabica Coffee Cherries: Insights into Ripeness Specific Diversity, Functional Traits, and Implications for Quality and Safety.</title>
        <authorList>
            <consortium name="RefSeq"/>
            <person name="Tenea G.N."/>
            <person name="Cifuentes V."/>
            <person name="Reyes P."/>
            <person name="Cevallos-Vallejos M."/>
        </authorList>
    </citation>
    <scope>NUCLEOTIDE SEQUENCE [LARGE SCALE GENOMIC DNA]</scope>
</reference>
<evidence type="ECO:0000313" key="11">
    <source>
        <dbReference type="Proteomes" id="UP001652660"/>
    </source>
</evidence>
<keyword evidence="4 10" id="KW-0812">Transmembrane</keyword>
<evidence type="ECO:0000256" key="7">
    <source>
        <dbReference type="ARBA" id="ARBA00023136"/>
    </source>
</evidence>
<keyword evidence="5 10" id="KW-1133">Transmembrane helix</keyword>
<keyword evidence="6" id="KW-0406">Ion transport</keyword>
<evidence type="ECO:0000256" key="9">
    <source>
        <dbReference type="SAM" id="MobiDB-lite"/>
    </source>
</evidence>
<name>A0A6P6TY28_COFAR</name>
<proteinExistence type="inferred from homology"/>
<comment type="subcellular location">
    <subcellularLocation>
        <location evidence="1">Membrane</location>
        <topology evidence="1">Multi-pass membrane protein</topology>
    </subcellularLocation>
</comment>